<proteinExistence type="predicted"/>
<sequence length="117" mass="12948">MNRTKQSVLNDLITLMNATQDAAITSIEVAETDRPHSYQPALTKGPIPSNPSLAQFNVASELAKRILNDQPEAATLVNQYQPGIIAQLIEQHQVDYENPRNVVKVVNRWLGIASLDD</sequence>
<reference evidence="1 2" key="1">
    <citation type="journal article" date="2015" name="Genome Announc.">
        <title>Expanding the biotechnology potential of lactobacilli through comparative genomics of 213 strains and associated genera.</title>
        <authorList>
            <person name="Sun Z."/>
            <person name="Harris H.M."/>
            <person name="McCann A."/>
            <person name="Guo C."/>
            <person name="Argimon S."/>
            <person name="Zhang W."/>
            <person name="Yang X."/>
            <person name="Jeffery I.B."/>
            <person name="Cooney J.C."/>
            <person name="Kagawa T.F."/>
            <person name="Liu W."/>
            <person name="Song Y."/>
            <person name="Salvetti E."/>
            <person name="Wrobel A."/>
            <person name="Rasinkangas P."/>
            <person name="Parkhill J."/>
            <person name="Rea M.C."/>
            <person name="O'Sullivan O."/>
            <person name="Ritari J."/>
            <person name="Douillard F.P."/>
            <person name="Paul Ross R."/>
            <person name="Yang R."/>
            <person name="Briner A.E."/>
            <person name="Felis G.E."/>
            <person name="de Vos W.M."/>
            <person name="Barrangou R."/>
            <person name="Klaenhammer T.R."/>
            <person name="Caufield P.W."/>
            <person name="Cui Y."/>
            <person name="Zhang H."/>
            <person name="O'Toole P.W."/>
        </authorList>
    </citation>
    <scope>NUCLEOTIDE SEQUENCE [LARGE SCALE GENOMIC DNA]</scope>
    <source>
        <strain evidence="1 2">DSM 18390</strain>
    </source>
</reference>
<name>A0A0R1YMK9_9LACO</name>
<dbReference type="EMBL" id="AZFZ01000026">
    <property type="protein sequence ID" value="KRM43822.1"/>
    <property type="molecule type" value="Genomic_DNA"/>
</dbReference>
<evidence type="ECO:0000313" key="1">
    <source>
        <dbReference type="EMBL" id="KRM43822.1"/>
    </source>
</evidence>
<organism evidence="1 2">
    <name type="scientific">Lentilactobacillus parafarraginis DSM 18390 = JCM 14109</name>
    <dbReference type="NCBI Taxonomy" id="1423786"/>
    <lineage>
        <taxon>Bacteria</taxon>
        <taxon>Bacillati</taxon>
        <taxon>Bacillota</taxon>
        <taxon>Bacilli</taxon>
        <taxon>Lactobacillales</taxon>
        <taxon>Lactobacillaceae</taxon>
        <taxon>Lentilactobacillus</taxon>
    </lineage>
</organism>
<dbReference type="Proteomes" id="UP000051010">
    <property type="component" value="Unassembled WGS sequence"/>
</dbReference>
<dbReference type="PATRIC" id="fig|1423786.4.peg.1293"/>
<evidence type="ECO:0000313" key="2">
    <source>
        <dbReference type="Proteomes" id="UP000051010"/>
    </source>
</evidence>
<dbReference type="AlphaFoldDB" id="A0A0R1YMK9"/>
<comment type="caution">
    <text evidence="1">The sequence shown here is derived from an EMBL/GenBank/DDBJ whole genome shotgun (WGS) entry which is preliminary data.</text>
</comment>
<dbReference type="RefSeq" id="WP_171034969.1">
    <property type="nucleotide sequence ID" value="NZ_AZFZ01000026.1"/>
</dbReference>
<accession>A0A0R1YMK9</accession>
<protein>
    <submittedName>
        <fullName evidence="1">Uncharacterized protein</fullName>
    </submittedName>
</protein>
<gene>
    <name evidence="1" type="ORF">FD47_GL001195</name>
</gene>